<keyword evidence="1" id="KW-0963">Cytoplasm</keyword>
<evidence type="ECO:0000259" key="4">
    <source>
        <dbReference type="SMART" id="SM01186"/>
    </source>
</evidence>
<sequence length="164" mass="19315">MEENNNNDLTGKICSYLDPHMVQIILTWLKENKVGDVNDLEKNLELLNEGCDKEIALIENECTNGNRGVINNYLESVELEIDEFQEAMNEYKIDQMNRIGSNLEKKSIVDKNKMYTFSDNIDDKILKLSRYYYQKKDYVKSKQYLLLYILNISEMIINISDHQK</sequence>
<dbReference type="PANTHER" id="PTHR10317">
    <property type="entry name" value="EUKARYOTIC TRANSLATION INITIATION FACTOR 3 SUBUNIT E"/>
    <property type="match status" value="1"/>
</dbReference>
<keyword evidence="2 5" id="KW-0396">Initiation factor</keyword>
<evidence type="ECO:0000256" key="1">
    <source>
        <dbReference type="ARBA" id="ARBA00022490"/>
    </source>
</evidence>
<dbReference type="Proteomes" id="UP000054566">
    <property type="component" value="Unassembled WGS sequence"/>
</dbReference>
<evidence type="ECO:0000256" key="2">
    <source>
        <dbReference type="ARBA" id="ARBA00022540"/>
    </source>
</evidence>
<dbReference type="InterPro" id="IPR019010">
    <property type="entry name" value="eIF3e_N"/>
</dbReference>
<dbReference type="SMART" id="SM01186">
    <property type="entry name" value="eIF3_N"/>
    <property type="match status" value="1"/>
</dbReference>
<name>A0A0L0CZC8_PLAFA</name>
<dbReference type="GO" id="GO:0003743">
    <property type="term" value="F:translation initiation factor activity"/>
    <property type="evidence" value="ECO:0007669"/>
    <property type="project" value="UniProtKB-KW"/>
</dbReference>
<dbReference type="AlphaFoldDB" id="A0A0L0CZC8"/>
<reference evidence="6" key="1">
    <citation type="submission" date="2015-07" db="EMBL/GenBank/DDBJ databases">
        <title>Annotation of Plasmodium falciparum RAJ116.</title>
        <authorList>
            <consortium name="The Broad Institute Genome Sequencing Platform"/>
            <person name="Volkman S.K."/>
            <person name="Neafsey D.E."/>
            <person name="Dash A.P."/>
            <person name="Chitnis C.E."/>
            <person name="Hartl D.L."/>
            <person name="Young S.K."/>
            <person name="Zeng Q."/>
            <person name="Koehrsen M."/>
            <person name="Alvarado L."/>
            <person name="Berlin A."/>
            <person name="Borenstein D."/>
            <person name="Chapman S.B."/>
            <person name="Chen Z."/>
            <person name="Engels R."/>
            <person name="Freedman E."/>
            <person name="Gellesch M."/>
            <person name="Goldberg J."/>
            <person name="Griggs A."/>
            <person name="Gujja S."/>
            <person name="Heilman E.R."/>
            <person name="Heiman D.I."/>
            <person name="Howarth C."/>
            <person name="Jen D."/>
            <person name="Larson L."/>
            <person name="Mehta T."/>
            <person name="Neiman D."/>
            <person name="Park D."/>
            <person name="Pearson M."/>
            <person name="Roberts A."/>
            <person name="Saif S."/>
            <person name="Shea T."/>
            <person name="Shenoy N."/>
            <person name="Sisk P."/>
            <person name="Stolte C."/>
            <person name="Sykes S."/>
            <person name="Walk T."/>
            <person name="White J."/>
            <person name="Yandava C."/>
            <person name="Haas B."/>
            <person name="Henn M.R."/>
            <person name="Nusbaum C."/>
            <person name="Birren B."/>
        </authorList>
    </citation>
    <scope>NUCLEOTIDE SEQUENCE [LARGE SCALE GENOMIC DNA]</scope>
    <source>
        <strain evidence="6">RAJ116</strain>
    </source>
</reference>
<dbReference type="InterPro" id="IPR016650">
    <property type="entry name" value="eIF3e"/>
</dbReference>
<evidence type="ECO:0000313" key="6">
    <source>
        <dbReference type="Proteomes" id="UP000054566"/>
    </source>
</evidence>
<evidence type="ECO:0000256" key="3">
    <source>
        <dbReference type="ARBA" id="ARBA00022917"/>
    </source>
</evidence>
<reference evidence="6" key="2">
    <citation type="submission" date="2015-07" db="EMBL/GenBank/DDBJ databases">
        <title>The genome sequence of Plasmodium falciparum RAJ116.</title>
        <authorList>
            <consortium name="The Broad Institute Genome Sequencing Platform"/>
            <person name="Volkman S.K."/>
            <person name="Neafsey D.E."/>
            <person name="Dash A.P."/>
            <person name="Chitnis C.E."/>
            <person name="Hartl D.L."/>
            <person name="Young S.K."/>
            <person name="Kodira C.D."/>
            <person name="Zeng Q."/>
            <person name="Koehrsen M."/>
            <person name="Godfrey P."/>
            <person name="Alvarado L."/>
            <person name="Berlin A."/>
            <person name="Borenstein D."/>
            <person name="Chen Z."/>
            <person name="Engels R."/>
            <person name="Freedman E."/>
            <person name="Gellesch M."/>
            <person name="Goldberg J."/>
            <person name="Griggs A."/>
            <person name="Gujja S."/>
            <person name="Heiman D."/>
            <person name="Hepburn T."/>
            <person name="Howarth C."/>
            <person name="Jen D."/>
            <person name="Larson L."/>
            <person name="Lewis B."/>
            <person name="Mehta T."/>
            <person name="Park D."/>
            <person name="Pearson M."/>
            <person name="Roberts A."/>
            <person name="Saif S."/>
            <person name="Shea T."/>
            <person name="Shenoy N."/>
            <person name="Sisk P."/>
            <person name="Stolte C."/>
            <person name="Sykes S."/>
            <person name="Walk T."/>
            <person name="White J."/>
            <person name="Yandava C."/>
            <person name="Wirth D.F."/>
            <person name="Nusbaum C."/>
            <person name="Birren B."/>
        </authorList>
    </citation>
    <scope>NUCLEOTIDE SEQUENCE [LARGE SCALE GENOMIC DNA]</scope>
    <source>
        <strain evidence="6">RAJ116</strain>
    </source>
</reference>
<organism evidence="5 6">
    <name type="scientific">Plasmodium falciparum RAJ116</name>
    <dbReference type="NCBI Taxonomy" id="580058"/>
    <lineage>
        <taxon>Eukaryota</taxon>
        <taxon>Sar</taxon>
        <taxon>Alveolata</taxon>
        <taxon>Apicomplexa</taxon>
        <taxon>Aconoidasida</taxon>
        <taxon>Haemosporida</taxon>
        <taxon>Plasmodiidae</taxon>
        <taxon>Plasmodium</taxon>
        <taxon>Plasmodium (Laverania)</taxon>
    </lineage>
</organism>
<accession>A0A0L0CZC8</accession>
<proteinExistence type="predicted"/>
<gene>
    <name evidence="5" type="ORF">PFLG_01804</name>
</gene>
<keyword evidence="3" id="KW-0648">Protein biosynthesis</keyword>
<feature type="domain" description="Eukaryotic translation initiation factor 3 subunit E N-terminal" evidence="4">
    <location>
        <begin position="8"/>
        <end position="132"/>
    </location>
</feature>
<dbReference type="OrthoDB" id="417252at2759"/>
<protein>
    <submittedName>
        <fullName evidence="5">Eukaryotic translation initiation factor 3</fullName>
    </submittedName>
</protein>
<evidence type="ECO:0000313" key="5">
    <source>
        <dbReference type="EMBL" id="KNC37622.1"/>
    </source>
</evidence>
<dbReference type="GO" id="GO:0005852">
    <property type="term" value="C:eukaryotic translation initiation factor 3 complex"/>
    <property type="evidence" value="ECO:0007669"/>
    <property type="project" value="InterPro"/>
</dbReference>
<dbReference type="EMBL" id="GG664606">
    <property type="protein sequence ID" value="KNC37622.1"/>
    <property type="molecule type" value="Genomic_DNA"/>
</dbReference>